<dbReference type="PROSITE" id="PS50943">
    <property type="entry name" value="HTH_CROC1"/>
    <property type="match status" value="1"/>
</dbReference>
<proteinExistence type="predicted"/>
<dbReference type="Proteomes" id="UP000184263">
    <property type="component" value="Unassembled WGS sequence"/>
</dbReference>
<dbReference type="InterPro" id="IPR010982">
    <property type="entry name" value="Lambda_DNA-bd_dom_sf"/>
</dbReference>
<accession>A0A1M6X8Z3</accession>
<dbReference type="SUPFAM" id="SSF47413">
    <property type="entry name" value="lambda repressor-like DNA-binding domains"/>
    <property type="match status" value="1"/>
</dbReference>
<gene>
    <name evidence="3" type="ORF">SAMN05216582_13314</name>
</gene>
<keyword evidence="1" id="KW-0238">DNA-binding</keyword>
<dbReference type="EMBL" id="FRBC01000033">
    <property type="protein sequence ID" value="SHL02339.1"/>
    <property type="molecule type" value="Genomic_DNA"/>
</dbReference>
<evidence type="ECO:0000256" key="1">
    <source>
        <dbReference type="ARBA" id="ARBA00023125"/>
    </source>
</evidence>
<reference evidence="3 4" key="1">
    <citation type="submission" date="2016-11" db="EMBL/GenBank/DDBJ databases">
        <authorList>
            <person name="Jaros S."/>
            <person name="Januszkiewicz K."/>
            <person name="Wedrychowicz H."/>
        </authorList>
    </citation>
    <scope>NUCLEOTIDE SEQUENCE [LARGE SCALE GENOMIC DNA]</scope>
    <source>
        <strain evidence="3 4">HD4</strain>
    </source>
</reference>
<evidence type="ECO:0000313" key="4">
    <source>
        <dbReference type="Proteomes" id="UP000184263"/>
    </source>
</evidence>
<dbReference type="AlphaFoldDB" id="A0A1M6X8Z3"/>
<dbReference type="PANTHER" id="PTHR46558">
    <property type="entry name" value="TRACRIPTIONAL REGULATORY PROTEIN-RELATED-RELATED"/>
    <property type="match status" value="1"/>
</dbReference>
<dbReference type="InterPro" id="IPR001387">
    <property type="entry name" value="Cro/C1-type_HTH"/>
</dbReference>
<dbReference type="RefSeq" id="WP_073092338.1">
    <property type="nucleotide sequence ID" value="NZ_FRBC01000033.1"/>
</dbReference>
<evidence type="ECO:0000313" key="3">
    <source>
        <dbReference type="EMBL" id="SHL02339.1"/>
    </source>
</evidence>
<dbReference type="SMART" id="SM00530">
    <property type="entry name" value="HTH_XRE"/>
    <property type="match status" value="1"/>
</dbReference>
<dbReference type="Pfam" id="PF01381">
    <property type="entry name" value="HTH_3"/>
    <property type="match status" value="1"/>
</dbReference>
<dbReference type="CDD" id="cd00093">
    <property type="entry name" value="HTH_XRE"/>
    <property type="match status" value="1"/>
</dbReference>
<dbReference type="Gene3D" id="1.10.260.40">
    <property type="entry name" value="lambda repressor-like DNA-binding domains"/>
    <property type="match status" value="1"/>
</dbReference>
<feature type="domain" description="HTH cro/C1-type" evidence="2">
    <location>
        <begin position="8"/>
        <end position="62"/>
    </location>
</feature>
<protein>
    <submittedName>
        <fullName evidence="3">Putative transcriptional regulator</fullName>
    </submittedName>
</protein>
<organism evidence="3 4">
    <name type="scientific">Selenomonas ruminantium</name>
    <dbReference type="NCBI Taxonomy" id="971"/>
    <lineage>
        <taxon>Bacteria</taxon>
        <taxon>Bacillati</taxon>
        <taxon>Bacillota</taxon>
        <taxon>Negativicutes</taxon>
        <taxon>Selenomonadales</taxon>
        <taxon>Selenomonadaceae</taxon>
        <taxon>Selenomonas</taxon>
    </lineage>
</organism>
<name>A0A1M6X8Z3_SELRU</name>
<dbReference type="OrthoDB" id="48775at2"/>
<dbReference type="GO" id="GO:0003677">
    <property type="term" value="F:DNA binding"/>
    <property type="evidence" value="ECO:0007669"/>
    <property type="project" value="UniProtKB-KW"/>
</dbReference>
<sequence>MTELITKIYELRRARKMSQNELAEAVGVRQEPLSHLENGKYVLSLKLAMDVAKVFGKTVEDVFEFIEEETED</sequence>
<dbReference type="PANTHER" id="PTHR46558:SF7">
    <property type="entry name" value="TRANSCRIPTIONAL REGULATOR"/>
    <property type="match status" value="1"/>
</dbReference>
<evidence type="ECO:0000259" key="2">
    <source>
        <dbReference type="PROSITE" id="PS50943"/>
    </source>
</evidence>